<dbReference type="Gene3D" id="2.30.30.280">
    <property type="entry name" value="Adenine nucleotide alpha hydrolases-like domains"/>
    <property type="match status" value="1"/>
</dbReference>
<evidence type="ECO:0000256" key="2">
    <source>
        <dbReference type="ARBA" id="ARBA00022555"/>
    </source>
</evidence>
<keyword evidence="7 11" id="KW-0694">RNA-binding</keyword>
<dbReference type="Pfam" id="PF20259">
    <property type="entry name" value="tRNA_Me_trans_M"/>
    <property type="match status" value="1"/>
</dbReference>
<dbReference type="InterPro" id="IPR023382">
    <property type="entry name" value="MnmA-like_central_sf"/>
</dbReference>
<feature type="domain" description="tRNA-specific 2-thiouridylase MnmA-like central" evidence="13">
    <location>
        <begin position="200"/>
        <end position="263"/>
    </location>
</feature>
<dbReference type="NCBIfam" id="TIGR00420">
    <property type="entry name" value="trmU"/>
    <property type="match status" value="1"/>
</dbReference>
<evidence type="ECO:0000256" key="6">
    <source>
        <dbReference type="ARBA" id="ARBA00022840"/>
    </source>
</evidence>
<dbReference type="HAMAP" id="MF_00144">
    <property type="entry name" value="tRNA_thiouridyl_MnmA"/>
    <property type="match status" value="1"/>
</dbReference>
<keyword evidence="1 11" id="KW-0963">Cytoplasm</keyword>
<reference evidence="14" key="2">
    <citation type="submission" date="2021-04" db="EMBL/GenBank/DDBJ databases">
        <authorList>
            <person name="Gilroy R."/>
        </authorList>
    </citation>
    <scope>NUCLEOTIDE SEQUENCE</scope>
    <source>
        <strain evidence="14">5790</strain>
    </source>
</reference>
<evidence type="ECO:0000256" key="1">
    <source>
        <dbReference type="ARBA" id="ARBA00022490"/>
    </source>
</evidence>
<dbReference type="CDD" id="cd01998">
    <property type="entry name" value="MnmA_TRMU-like"/>
    <property type="match status" value="1"/>
</dbReference>
<organism evidence="14 15">
    <name type="scientific">Candidatus Monoglobus merdigallinarum</name>
    <dbReference type="NCBI Taxonomy" id="2838698"/>
    <lineage>
        <taxon>Bacteria</taxon>
        <taxon>Bacillati</taxon>
        <taxon>Bacillota</taxon>
        <taxon>Clostridia</taxon>
        <taxon>Monoglobales</taxon>
        <taxon>Monoglobaceae</taxon>
        <taxon>Monoglobus</taxon>
    </lineage>
</organism>
<evidence type="ECO:0000259" key="13">
    <source>
        <dbReference type="Pfam" id="PF20259"/>
    </source>
</evidence>
<dbReference type="InterPro" id="IPR046885">
    <property type="entry name" value="MnmA-like_C"/>
</dbReference>
<dbReference type="FunFam" id="2.40.30.10:FF:000023">
    <property type="entry name" value="tRNA-specific 2-thiouridylase MnmA"/>
    <property type="match status" value="1"/>
</dbReference>
<feature type="binding site" evidence="11">
    <location>
        <position position="34"/>
    </location>
    <ligand>
        <name>ATP</name>
        <dbReference type="ChEBI" id="CHEBI:30616"/>
    </ligand>
</feature>
<name>A0A9D1PQD9_9FIRM</name>
<dbReference type="Gene3D" id="2.40.30.10">
    <property type="entry name" value="Translation factors"/>
    <property type="match status" value="1"/>
</dbReference>
<evidence type="ECO:0000256" key="11">
    <source>
        <dbReference type="HAMAP-Rule" id="MF_00144"/>
    </source>
</evidence>
<dbReference type="GO" id="GO:0000049">
    <property type="term" value="F:tRNA binding"/>
    <property type="evidence" value="ECO:0007669"/>
    <property type="project" value="UniProtKB-KW"/>
</dbReference>
<evidence type="ECO:0000313" key="14">
    <source>
        <dbReference type="EMBL" id="HIV85986.1"/>
    </source>
</evidence>
<keyword evidence="6 11" id="KW-0067">ATP-binding</keyword>
<comment type="subcellular location">
    <subcellularLocation>
        <location evidence="11">Cytoplasm</location>
    </subcellularLocation>
</comment>
<keyword evidence="5 11" id="KW-0547">Nucleotide-binding</keyword>
<feature type="site" description="Interaction with tRNA" evidence="11">
    <location>
        <position position="330"/>
    </location>
</feature>
<proteinExistence type="inferred from homology"/>
<keyword evidence="8" id="KW-1015">Disulfide bond</keyword>
<dbReference type="PANTHER" id="PTHR11933">
    <property type="entry name" value="TRNA 5-METHYLAMINOMETHYL-2-THIOURIDYLATE -METHYLTRANSFERASE"/>
    <property type="match status" value="1"/>
</dbReference>
<evidence type="ECO:0000259" key="12">
    <source>
        <dbReference type="Pfam" id="PF20258"/>
    </source>
</evidence>
<dbReference type="GO" id="GO:0005524">
    <property type="term" value="F:ATP binding"/>
    <property type="evidence" value="ECO:0007669"/>
    <property type="project" value="UniProtKB-KW"/>
</dbReference>
<evidence type="ECO:0000256" key="5">
    <source>
        <dbReference type="ARBA" id="ARBA00022741"/>
    </source>
</evidence>
<protein>
    <recommendedName>
        <fullName evidence="11">tRNA-specific 2-thiouridylase MnmA</fullName>
        <ecNumber evidence="11">2.8.1.13</ecNumber>
    </recommendedName>
</protein>
<evidence type="ECO:0000256" key="7">
    <source>
        <dbReference type="ARBA" id="ARBA00022884"/>
    </source>
</evidence>
<evidence type="ECO:0000256" key="10">
    <source>
        <dbReference type="ARBA" id="ARBA00056575"/>
    </source>
</evidence>
<comment type="similarity">
    <text evidence="11">Belongs to the MnmA/TRMU family.</text>
</comment>
<feature type="site" description="Interaction with tRNA" evidence="11">
    <location>
        <position position="117"/>
    </location>
</feature>
<feature type="active site" description="Nucleophile" evidence="11">
    <location>
        <position position="92"/>
    </location>
</feature>
<comment type="caution">
    <text evidence="14">The sequence shown here is derived from an EMBL/GenBank/DDBJ whole genome shotgun (WGS) entry which is preliminary data.</text>
</comment>
<keyword evidence="4 11" id="KW-0819">tRNA processing</keyword>
<dbReference type="EC" id="2.8.1.13" evidence="11"/>
<evidence type="ECO:0000256" key="8">
    <source>
        <dbReference type="ARBA" id="ARBA00023157"/>
    </source>
</evidence>
<keyword evidence="3 11" id="KW-0808">Transferase</keyword>
<dbReference type="Proteomes" id="UP000824162">
    <property type="component" value="Unassembled WGS sequence"/>
</dbReference>
<feature type="region of interest" description="Interaction with tRNA" evidence="11">
    <location>
        <begin position="140"/>
        <end position="142"/>
    </location>
</feature>
<comment type="catalytic activity">
    <reaction evidence="9 11">
        <text>S-sulfanyl-L-cysteinyl-[protein] + uridine(34) in tRNA + AH2 + ATP = 2-thiouridine(34) in tRNA + L-cysteinyl-[protein] + A + AMP + diphosphate + H(+)</text>
        <dbReference type="Rhea" id="RHEA:47032"/>
        <dbReference type="Rhea" id="RHEA-COMP:10131"/>
        <dbReference type="Rhea" id="RHEA-COMP:11726"/>
        <dbReference type="Rhea" id="RHEA-COMP:11727"/>
        <dbReference type="Rhea" id="RHEA-COMP:11728"/>
        <dbReference type="ChEBI" id="CHEBI:13193"/>
        <dbReference type="ChEBI" id="CHEBI:15378"/>
        <dbReference type="ChEBI" id="CHEBI:17499"/>
        <dbReference type="ChEBI" id="CHEBI:29950"/>
        <dbReference type="ChEBI" id="CHEBI:30616"/>
        <dbReference type="ChEBI" id="CHEBI:33019"/>
        <dbReference type="ChEBI" id="CHEBI:61963"/>
        <dbReference type="ChEBI" id="CHEBI:65315"/>
        <dbReference type="ChEBI" id="CHEBI:87170"/>
        <dbReference type="ChEBI" id="CHEBI:456215"/>
        <dbReference type="EC" id="2.8.1.13"/>
    </reaction>
</comment>
<dbReference type="SUPFAM" id="SSF52402">
    <property type="entry name" value="Adenine nucleotide alpha hydrolases-like"/>
    <property type="match status" value="1"/>
</dbReference>
<feature type="domain" description="tRNA-specific 2-thiouridylase MnmA-like C-terminal" evidence="12">
    <location>
        <begin position="272"/>
        <end position="348"/>
    </location>
</feature>
<dbReference type="InterPro" id="IPR004506">
    <property type="entry name" value="MnmA-like"/>
</dbReference>
<dbReference type="Pfam" id="PF03054">
    <property type="entry name" value="tRNA_Me_trans"/>
    <property type="match status" value="1"/>
</dbReference>
<reference evidence="14" key="1">
    <citation type="journal article" date="2021" name="PeerJ">
        <title>Extensive microbial diversity within the chicken gut microbiome revealed by metagenomics and culture.</title>
        <authorList>
            <person name="Gilroy R."/>
            <person name="Ravi A."/>
            <person name="Getino M."/>
            <person name="Pursley I."/>
            <person name="Horton D.L."/>
            <person name="Alikhan N.F."/>
            <person name="Baker D."/>
            <person name="Gharbi K."/>
            <person name="Hall N."/>
            <person name="Watson M."/>
            <person name="Adriaenssens E.M."/>
            <person name="Foster-Nyarko E."/>
            <person name="Jarju S."/>
            <person name="Secka A."/>
            <person name="Antonio M."/>
            <person name="Oren A."/>
            <person name="Chaudhuri R.R."/>
            <person name="La Ragione R."/>
            <person name="Hildebrand F."/>
            <person name="Pallen M.J."/>
        </authorList>
    </citation>
    <scope>NUCLEOTIDE SEQUENCE</scope>
    <source>
        <strain evidence="14">5790</strain>
    </source>
</reference>
<dbReference type="InterPro" id="IPR014729">
    <property type="entry name" value="Rossmann-like_a/b/a_fold"/>
</dbReference>
<dbReference type="NCBIfam" id="NF001138">
    <property type="entry name" value="PRK00143.1"/>
    <property type="match status" value="1"/>
</dbReference>
<dbReference type="GO" id="GO:0002143">
    <property type="term" value="P:tRNA wobble position uridine thiolation"/>
    <property type="evidence" value="ECO:0007669"/>
    <property type="project" value="TreeGrafter"/>
</dbReference>
<dbReference type="InterPro" id="IPR046884">
    <property type="entry name" value="MnmA-like_central"/>
</dbReference>
<feature type="binding site" evidence="11">
    <location>
        <position position="116"/>
    </location>
    <ligand>
        <name>ATP</name>
        <dbReference type="ChEBI" id="CHEBI:30616"/>
    </ligand>
</feature>
<dbReference type="PANTHER" id="PTHR11933:SF5">
    <property type="entry name" value="MITOCHONDRIAL TRNA-SPECIFIC 2-THIOURIDYLASE 1"/>
    <property type="match status" value="1"/>
</dbReference>
<dbReference type="GO" id="GO:0103016">
    <property type="term" value="F:tRNA-uridine 2-sulfurtransferase activity"/>
    <property type="evidence" value="ECO:0007669"/>
    <property type="project" value="UniProtKB-EC"/>
</dbReference>
<sequence length="350" mass="38330">MGEKIVIGMSGGVDSSVAAAVLKQQGYDVVGLTMQLLGGGNSAEAEDAARVAERLGIEHYVCDFKEDFSRIVIDYFVNEYKQARTPNPCIVCNKNMKFGLMLKWANAHGAKYIATGHYAKVEYDGVRGRFLLKRALSDRKDQTYALYTLSQRQLEAVVMPLGCLGDKTEVRKIAAELQLSTAGKSDSQEICFIPDNDYVSFIKRHTGYEPPPGNFVDESGNILGRHSGIINYTIGQRKGLGIAFGRPMFVTKINAGTNEITLGESGSEFSGRLTAEKLNFISIDEFTEPFRALAKIRYSARPALCIVSPMHDGRAEVVFDEPQRAVTPGQAVVFYETDSDIVIGGGTIIN</sequence>
<evidence type="ECO:0000256" key="3">
    <source>
        <dbReference type="ARBA" id="ARBA00022679"/>
    </source>
</evidence>
<evidence type="ECO:0000256" key="4">
    <source>
        <dbReference type="ARBA" id="ARBA00022694"/>
    </source>
</evidence>
<feature type="binding site" evidence="11">
    <location>
        <begin position="8"/>
        <end position="15"/>
    </location>
    <ligand>
        <name>ATP</name>
        <dbReference type="ChEBI" id="CHEBI:30616"/>
    </ligand>
</feature>
<dbReference type="GO" id="GO:0005737">
    <property type="term" value="C:cytoplasm"/>
    <property type="evidence" value="ECO:0007669"/>
    <property type="project" value="UniProtKB-SubCell"/>
</dbReference>
<comment type="caution">
    <text evidence="11">Lacks conserved residue(s) required for the propagation of feature annotation.</text>
</comment>
<evidence type="ECO:0000256" key="9">
    <source>
        <dbReference type="ARBA" id="ARBA00051542"/>
    </source>
</evidence>
<dbReference type="AlphaFoldDB" id="A0A9D1PQD9"/>
<accession>A0A9D1PQD9</accession>
<dbReference type="Pfam" id="PF20258">
    <property type="entry name" value="tRNA_Me_trans_C"/>
    <property type="match status" value="1"/>
</dbReference>
<gene>
    <name evidence="11 14" type="primary">mnmA</name>
    <name evidence="14" type="ORF">H9900_04165</name>
</gene>
<dbReference type="FunFam" id="2.30.30.280:FF:000001">
    <property type="entry name" value="tRNA-specific 2-thiouridylase MnmA"/>
    <property type="match status" value="1"/>
</dbReference>
<comment type="function">
    <text evidence="10 11">Catalyzes the 2-thiolation of uridine at the wobble position (U34) of tRNA, leading to the formation of s(2)U34.</text>
</comment>
<feature type="active site" description="Cysteine persulfide intermediate" evidence="11">
    <location>
        <position position="191"/>
    </location>
</feature>
<evidence type="ECO:0000313" key="15">
    <source>
        <dbReference type="Proteomes" id="UP000824162"/>
    </source>
</evidence>
<dbReference type="Gene3D" id="3.40.50.620">
    <property type="entry name" value="HUPs"/>
    <property type="match status" value="1"/>
</dbReference>
<feature type="region of interest" description="Interaction with tRNA" evidence="11">
    <location>
        <begin position="297"/>
        <end position="298"/>
    </location>
</feature>
<keyword evidence="2 11" id="KW-0820">tRNA-binding</keyword>
<dbReference type="EMBL" id="DXIJ01000085">
    <property type="protein sequence ID" value="HIV85986.1"/>
    <property type="molecule type" value="Genomic_DNA"/>
</dbReference>